<reference evidence="9 10" key="1">
    <citation type="journal article" date="2017" name="BMC Genomics">
        <title>Chromosome level assembly and secondary metabolite potential of the parasitic fungus Cordyceps militaris.</title>
        <authorList>
            <person name="Kramer G.J."/>
            <person name="Nodwell J.R."/>
        </authorList>
    </citation>
    <scope>NUCLEOTIDE SEQUENCE [LARGE SCALE GENOMIC DNA]</scope>
    <source>
        <strain evidence="9 10">ATCC 34164</strain>
    </source>
</reference>
<proteinExistence type="inferred from homology"/>
<accession>A0A2H4SG86</accession>
<sequence length="909" mass="99349">MAPEQGRRPAWYWRVQHLSFCRSDLQTYPSDYDMDISDLEEKEEKPFKCKECMQDPDDDPEWDDCDHCDDDDGERSYGSDTECYYAMKEEREARKRELKEEKDEEAKERAAAREYEVKRVAEVKQAYARLPKAAGQNGAAQRLTLPTTETFKLFCVEHLDHCDAHYSDTKLVRFEVVGMCSDDDSVAPLMTETAADGAVRRRGDALANTKTPRDVSPRMREGFVYLHANAQHKLAPFKLPKWAGRRTHVVKSSDGNHALMVKFINSDYLIMTVPQTLACEGRAPSESAPETFRYMGIRRDLESKTAPVLRREDRSPSPRDTCHSQSMEYDGDGTDDGPPAKRQRSTESLDTTMLSASEELPMNGHDTAMDTQTTDDLGSDAAALTPVVTPRKRGRPPRHTPTKPPATPSTAAQPSTTHLTPLKAVGPHASTPGRTAADRSARKKTARALFSHVAADDNDDDDDTGAADQDEDLARAIFGDTSDEDDDEDDNDGVLLPTTAGTDTPTKTKKKQRQRATRKRAKSPTPPRDLPPHETYFFHNKPGRPKTSDNTLSGRGLRLLTHDEYFAVLARAGGAAAAATQRHAAGVANLEALHAESFAQWAFELAQGFSVCLYGFGSKRALLTGFAGYLHARAPADTRVVVVNGYAPTTNMRDVLACVAAAVLPAAAKKRTTTTNHHHPLPSLAQPLAAARAILAHLSATPSASLVLLVHSVDGAGLRRAAGSPYAVLAALAAHPAVHLACSADAPDFPLLWDVGARSAFNFVLHDATTFAPLAGGAELDPVGEVHELLGRTARRVHGREGVAFVLRSLPENARNLFRLLVGEVLVAMDEDATGGAGAEGAAGVEYRMVYNKAVEEFVCSSEMAFRTLLKEFHDHQIITSRKDALGTELLSLPFGREELEAILEDLMA</sequence>
<feature type="compositionally biased region" description="Basic and acidic residues" evidence="6">
    <location>
        <begin position="297"/>
        <end position="322"/>
    </location>
</feature>
<evidence type="ECO:0000256" key="4">
    <source>
        <dbReference type="ARBA" id="ARBA00023242"/>
    </source>
</evidence>
<feature type="compositionally biased region" description="Acidic residues" evidence="6">
    <location>
        <begin position="456"/>
        <end position="471"/>
    </location>
</feature>
<keyword evidence="4" id="KW-0539">Nucleus</keyword>
<dbReference type="InterPro" id="IPR056772">
    <property type="entry name" value="RecA-like_ORC2"/>
</dbReference>
<feature type="compositionally biased region" description="Acidic residues" evidence="6">
    <location>
        <begin position="481"/>
        <end position="492"/>
    </location>
</feature>
<comment type="similarity">
    <text evidence="2">Belongs to the ORC2 family.</text>
</comment>
<dbReference type="PANTHER" id="PTHR14052">
    <property type="entry name" value="ORIGIN RECOGNITION COMPLEX SUBUNIT 2"/>
    <property type="match status" value="1"/>
</dbReference>
<feature type="region of interest" description="Disordered" evidence="6">
    <location>
        <begin position="479"/>
        <end position="552"/>
    </location>
</feature>
<evidence type="ECO:0000313" key="9">
    <source>
        <dbReference type="EMBL" id="ATY62121.1"/>
    </source>
</evidence>
<keyword evidence="5" id="KW-0175">Coiled coil</keyword>
<dbReference type="GO" id="GO:0003688">
    <property type="term" value="F:DNA replication origin binding"/>
    <property type="evidence" value="ECO:0007669"/>
    <property type="project" value="TreeGrafter"/>
</dbReference>
<evidence type="ECO:0000256" key="3">
    <source>
        <dbReference type="ARBA" id="ARBA00022705"/>
    </source>
</evidence>
<evidence type="ECO:0000313" key="10">
    <source>
        <dbReference type="Proteomes" id="UP000323067"/>
    </source>
</evidence>
<dbReference type="PANTHER" id="PTHR14052:SF0">
    <property type="entry name" value="ORIGIN RECOGNITION COMPLEX SUBUNIT 2"/>
    <property type="match status" value="1"/>
</dbReference>
<evidence type="ECO:0000259" key="7">
    <source>
        <dbReference type="Pfam" id="PF04084"/>
    </source>
</evidence>
<dbReference type="VEuPathDB" id="FungiDB:A9K55_007312"/>
<feature type="coiled-coil region" evidence="5">
    <location>
        <begin position="84"/>
        <end position="118"/>
    </location>
</feature>
<dbReference type="InterPro" id="IPR056773">
    <property type="entry name" value="WHD_ORC2"/>
</dbReference>
<name>A0A2H4SG86_CORMI</name>
<dbReference type="Proteomes" id="UP000323067">
    <property type="component" value="Chromosome vii"/>
</dbReference>
<comment type="subcellular location">
    <subcellularLocation>
        <location evidence="1">Nucleus</location>
    </subcellularLocation>
</comment>
<feature type="domain" description="Origin recognition complex subunit 2 winged-helix" evidence="8">
    <location>
        <begin position="841"/>
        <end position="899"/>
    </location>
</feature>
<keyword evidence="3" id="KW-0235">DNA replication</keyword>
<feature type="compositionally biased region" description="Basic residues" evidence="6">
    <location>
        <begin position="390"/>
        <end position="401"/>
    </location>
</feature>
<dbReference type="Pfam" id="PF24882">
    <property type="entry name" value="WHD_ORC2"/>
    <property type="match status" value="1"/>
</dbReference>
<evidence type="ECO:0000256" key="5">
    <source>
        <dbReference type="SAM" id="Coils"/>
    </source>
</evidence>
<feature type="domain" description="Origin recognition complex subunit 2 RecA-like" evidence="7">
    <location>
        <begin position="588"/>
        <end position="768"/>
    </location>
</feature>
<feature type="compositionally biased region" description="Polar residues" evidence="6">
    <location>
        <begin position="346"/>
        <end position="355"/>
    </location>
</feature>
<feature type="compositionally biased region" description="Low complexity" evidence="6">
    <location>
        <begin position="408"/>
        <end position="417"/>
    </location>
</feature>
<protein>
    <submittedName>
        <fullName evidence="9">Origin recognition complex subunit 2</fullName>
    </submittedName>
</protein>
<dbReference type="AlphaFoldDB" id="A0A2H4SG86"/>
<gene>
    <name evidence="9" type="ORF">A9K55_007312</name>
</gene>
<dbReference type="VEuPathDB" id="FungiDB:CCM_07707"/>
<evidence type="ECO:0000256" key="2">
    <source>
        <dbReference type="ARBA" id="ARBA00007421"/>
    </source>
</evidence>
<evidence type="ECO:0000259" key="8">
    <source>
        <dbReference type="Pfam" id="PF24882"/>
    </source>
</evidence>
<feature type="region of interest" description="Disordered" evidence="6">
    <location>
        <begin position="452"/>
        <end position="471"/>
    </location>
</feature>
<dbReference type="GO" id="GO:0005664">
    <property type="term" value="C:nuclear origin of replication recognition complex"/>
    <property type="evidence" value="ECO:0007669"/>
    <property type="project" value="TreeGrafter"/>
</dbReference>
<feature type="compositionally biased region" description="Basic residues" evidence="6">
    <location>
        <begin position="507"/>
        <end position="522"/>
    </location>
</feature>
<dbReference type="OrthoDB" id="346673at2759"/>
<dbReference type="Pfam" id="PF04084">
    <property type="entry name" value="RecA-like_ORC2"/>
    <property type="match status" value="1"/>
</dbReference>
<feature type="region of interest" description="Disordered" evidence="6">
    <location>
        <begin position="282"/>
        <end position="445"/>
    </location>
</feature>
<evidence type="ECO:0000256" key="1">
    <source>
        <dbReference type="ARBA" id="ARBA00004123"/>
    </source>
</evidence>
<dbReference type="EMBL" id="CP023324">
    <property type="protein sequence ID" value="ATY62121.1"/>
    <property type="molecule type" value="Genomic_DNA"/>
</dbReference>
<evidence type="ECO:0000256" key="6">
    <source>
        <dbReference type="SAM" id="MobiDB-lite"/>
    </source>
</evidence>
<organism evidence="9 10">
    <name type="scientific">Cordyceps militaris</name>
    <name type="common">Caterpillar fungus</name>
    <name type="synonym">Clavaria militaris</name>
    <dbReference type="NCBI Taxonomy" id="73501"/>
    <lineage>
        <taxon>Eukaryota</taxon>
        <taxon>Fungi</taxon>
        <taxon>Dikarya</taxon>
        <taxon>Ascomycota</taxon>
        <taxon>Pezizomycotina</taxon>
        <taxon>Sordariomycetes</taxon>
        <taxon>Hypocreomycetidae</taxon>
        <taxon>Hypocreales</taxon>
        <taxon>Cordycipitaceae</taxon>
        <taxon>Cordyceps</taxon>
    </lineage>
</organism>
<dbReference type="InterPro" id="IPR007220">
    <property type="entry name" value="ORC2"/>
</dbReference>
<dbReference type="GO" id="GO:0006260">
    <property type="term" value="P:DNA replication"/>
    <property type="evidence" value="ECO:0007669"/>
    <property type="project" value="UniProtKB-KW"/>
</dbReference>